<dbReference type="PROSITE" id="PS51387">
    <property type="entry name" value="FAD_PCMH"/>
    <property type="match status" value="1"/>
</dbReference>
<reference evidence="23 24" key="1">
    <citation type="submission" date="2024-05" db="EMBL/GenBank/DDBJ databases">
        <authorList>
            <person name="Wallberg A."/>
        </authorList>
    </citation>
    <scope>NUCLEOTIDE SEQUENCE [LARGE SCALE GENOMIC DNA]</scope>
</reference>
<feature type="binding site" evidence="21">
    <location>
        <position position="164"/>
    </location>
    <ligand>
        <name>[2Fe-2S] cluster</name>
        <dbReference type="ChEBI" id="CHEBI:190135"/>
        <label>2</label>
    </ligand>
</feature>
<dbReference type="Pfam" id="PF02738">
    <property type="entry name" value="MoCoBD_1"/>
    <property type="match status" value="1"/>
</dbReference>
<dbReference type="Gene3D" id="3.90.1170.50">
    <property type="entry name" value="Aldehyde oxidase/xanthine dehydrogenase, a/b hammerhead"/>
    <property type="match status" value="1"/>
</dbReference>
<keyword evidence="11" id="KW-0560">Oxidoreductase</keyword>
<dbReference type="InterPro" id="IPR022407">
    <property type="entry name" value="OxRdtase_Mopterin_BS"/>
</dbReference>
<dbReference type="GO" id="GO:0071949">
    <property type="term" value="F:FAD binding"/>
    <property type="evidence" value="ECO:0007669"/>
    <property type="project" value="InterPro"/>
</dbReference>
<feature type="binding site" evidence="20">
    <location>
        <position position="831"/>
    </location>
    <ligand>
        <name>substrate</name>
    </ligand>
</feature>
<keyword evidence="12 21" id="KW-0408">Iron</keyword>
<evidence type="ECO:0000256" key="21">
    <source>
        <dbReference type="PIRSR" id="PIRSR000127-3"/>
    </source>
</evidence>
<dbReference type="InterPro" id="IPR046867">
    <property type="entry name" value="AldOxase/xan_DH_MoCoBD2"/>
</dbReference>
<dbReference type="SMART" id="SM01092">
    <property type="entry name" value="CO_deh_flav_C"/>
    <property type="match status" value="1"/>
</dbReference>
<dbReference type="PROSITE" id="PS00559">
    <property type="entry name" value="MOLYBDOPTERIN_EUK"/>
    <property type="match status" value="1"/>
</dbReference>
<dbReference type="Pfam" id="PF01799">
    <property type="entry name" value="Fer2_2"/>
    <property type="match status" value="1"/>
</dbReference>
<dbReference type="GO" id="GO:0005506">
    <property type="term" value="F:iron ion binding"/>
    <property type="evidence" value="ECO:0007669"/>
    <property type="project" value="InterPro"/>
</dbReference>
<feature type="binding site" evidence="20">
    <location>
        <position position="943"/>
    </location>
    <ligand>
        <name>substrate</name>
    </ligand>
</feature>
<feature type="binding site" evidence="20">
    <location>
        <position position="364"/>
    </location>
    <ligand>
        <name>FAD</name>
        <dbReference type="ChEBI" id="CHEBI:57692"/>
    </ligand>
</feature>
<evidence type="ECO:0000256" key="13">
    <source>
        <dbReference type="ARBA" id="ARBA00023014"/>
    </source>
</evidence>
<dbReference type="Gene3D" id="3.30.390.50">
    <property type="entry name" value="CO dehydrogenase flavoprotein, C-terminal domain"/>
    <property type="match status" value="1"/>
</dbReference>
<dbReference type="Gene3D" id="3.30.365.10">
    <property type="entry name" value="Aldehyde oxidase/xanthine dehydrogenase, molybdopterin binding domain"/>
    <property type="match status" value="4"/>
</dbReference>
<feature type="binding site" evidence="20">
    <location>
        <position position="909"/>
    </location>
    <ligand>
        <name>substrate</name>
    </ligand>
</feature>
<keyword evidence="14" id="KW-0520">NAD</keyword>
<evidence type="ECO:0000256" key="14">
    <source>
        <dbReference type="ARBA" id="ARBA00023027"/>
    </source>
</evidence>
<comment type="cofactor">
    <cofactor evidence="16">
        <name>[2Fe-2S] cluster</name>
        <dbReference type="ChEBI" id="CHEBI:190135"/>
    </cofactor>
</comment>
<comment type="caution">
    <text evidence="23">The sequence shown here is derived from an EMBL/GenBank/DDBJ whole genome shotgun (WGS) entry which is preliminary data.</text>
</comment>
<evidence type="ECO:0000256" key="1">
    <source>
        <dbReference type="ARBA" id="ARBA00001974"/>
    </source>
</evidence>
<dbReference type="InterPro" id="IPR002346">
    <property type="entry name" value="Mopterin_DH_FAD-bd"/>
</dbReference>
<feature type="non-terminal residue" evidence="23">
    <location>
        <position position="1370"/>
    </location>
</feature>
<dbReference type="Pfam" id="PF20256">
    <property type="entry name" value="MoCoBD_2"/>
    <property type="match status" value="1"/>
</dbReference>
<feature type="binding site" evidence="21">
    <location>
        <position position="162"/>
    </location>
    <ligand>
        <name>[2Fe-2S] cluster</name>
        <dbReference type="ChEBI" id="CHEBI:190135"/>
        <label>2</label>
    </ligand>
</feature>
<evidence type="ECO:0000259" key="22">
    <source>
        <dbReference type="PROSITE" id="PS51387"/>
    </source>
</evidence>
<comment type="cofactor">
    <cofactor evidence="21">
        <name>[2Fe-2S] cluster</name>
        <dbReference type="ChEBI" id="CHEBI:190135"/>
    </cofactor>
    <text evidence="21">Binds 2 [2Fe-2S] clusters.</text>
</comment>
<evidence type="ECO:0000256" key="2">
    <source>
        <dbReference type="ARBA" id="ARBA00004275"/>
    </source>
</evidence>
<keyword evidence="6 21" id="KW-0500">Molybdenum</keyword>
<dbReference type="InterPro" id="IPR037165">
    <property type="entry name" value="AldOxase/xan_DH_Mopterin-bd_sf"/>
</dbReference>
<accession>A0AAV2PGV5</accession>
<dbReference type="FunFam" id="3.30.390.50:FF:000001">
    <property type="entry name" value="Xanthine dehydrogenase oxidase"/>
    <property type="match status" value="1"/>
</dbReference>
<feature type="binding site" evidence="21">
    <location>
        <position position="63"/>
    </location>
    <ligand>
        <name>[2Fe-2S] cluster</name>
        <dbReference type="ChEBI" id="CHEBI:190135"/>
        <label>1</label>
    </ligand>
</feature>
<evidence type="ECO:0000256" key="15">
    <source>
        <dbReference type="ARBA" id="ARBA00023140"/>
    </source>
</evidence>
<evidence type="ECO:0000256" key="3">
    <source>
        <dbReference type="ARBA" id="ARBA00006849"/>
    </source>
</evidence>
<feature type="binding site" evidence="20">
    <location>
        <position position="449"/>
    </location>
    <ligand>
        <name>FAD</name>
        <dbReference type="ChEBI" id="CHEBI:57692"/>
    </ligand>
</feature>
<feature type="binding site" evidence="20">
    <location>
        <position position="431"/>
    </location>
    <ligand>
        <name>FAD</name>
        <dbReference type="ChEBI" id="CHEBI:57692"/>
    </ligand>
</feature>
<evidence type="ECO:0000256" key="20">
    <source>
        <dbReference type="PIRSR" id="PIRSR000127-2"/>
    </source>
</evidence>
<evidence type="ECO:0000256" key="10">
    <source>
        <dbReference type="ARBA" id="ARBA00022827"/>
    </source>
</evidence>
<name>A0AAV2PGV5_MEGNR</name>
<dbReference type="EC" id="1.17.1.4" evidence="5"/>
<dbReference type="FunFam" id="3.30.365.10:FF:000004">
    <property type="entry name" value="Xanthine dehydrogenase oxidase"/>
    <property type="match status" value="1"/>
</dbReference>
<keyword evidence="9 21" id="KW-0479">Metal-binding</keyword>
<comment type="subunit">
    <text evidence="4">Homodimer.</text>
</comment>
<feature type="binding site" evidence="21">
    <location>
        <position position="796"/>
    </location>
    <ligand>
        <name>Mo-molybdopterin</name>
        <dbReference type="ChEBI" id="CHEBI:71302"/>
    </ligand>
    <ligandPart>
        <name>Mo</name>
        <dbReference type="ChEBI" id="CHEBI:28685"/>
    </ligandPart>
</feature>
<keyword evidence="24" id="KW-1185">Reference proteome</keyword>
<dbReference type="InterPro" id="IPR008274">
    <property type="entry name" value="AldOxase/xan_DH_MoCoBD1"/>
</dbReference>
<dbReference type="FunFam" id="3.90.1170.50:FF:000001">
    <property type="entry name" value="Aldehyde oxidase 1"/>
    <property type="match status" value="1"/>
</dbReference>
<feature type="active site" description="Proton acceptor" evidence="19">
    <location>
        <position position="1296"/>
    </location>
</feature>
<dbReference type="InterPro" id="IPR016169">
    <property type="entry name" value="FAD-bd_PCMH_sub2"/>
</dbReference>
<dbReference type="InterPro" id="IPR002888">
    <property type="entry name" value="2Fe-2S-bd"/>
</dbReference>
<dbReference type="Gene3D" id="1.10.150.120">
    <property type="entry name" value="[2Fe-2S]-binding domain"/>
    <property type="match status" value="1"/>
</dbReference>
<evidence type="ECO:0000313" key="24">
    <source>
        <dbReference type="Proteomes" id="UP001497623"/>
    </source>
</evidence>
<evidence type="ECO:0000256" key="12">
    <source>
        <dbReference type="ARBA" id="ARBA00023004"/>
    </source>
</evidence>
<dbReference type="Pfam" id="PF01315">
    <property type="entry name" value="Ald_Xan_dh_C"/>
    <property type="match status" value="1"/>
</dbReference>
<sequence length="1370" mass="151321">MQVVYECGNLLDLTPFKLNRKVKEMDINADLSLITYYTSPLKIFYGPKATLNYIEEGRIQGGCNRIPRIPNHINLTKRWRISQCLALFSTFRTSLYENTGTTSNGGPVRSGLHAVQERIALSHGSQCGFCTPGIVMSMYTLLRNTPKPTMEQIEENFSGNLCRCTGYRPILEGVRTFSKEAGNVGCGKKNCCQLMSKSEGVNGELNGNHTDEIINGNITEVLFDPKEFAPYDPSQEIIFPPELKLDSELDHQSLEYRGERVTFFRPTSLTHILQLKAKHPNAKLVVGNTEVGVEVKFKNQVYPVIINPSFVPELFDITKTQDGVEFGAAVTLSSIEETLKKEIHEKKNHSTRIFTAVLEMFRWFAGKQIRNAAAIGGNIMTGSPISDLNPLLMAAGAILTLKSTDGERKVVMDGNFFTGYRRNIVSPKEILLSILIPYTDENEYFFGYKQARRRDDDIAIVNAGMKVCFKPNTNQVINLHLAFGGMAPTTVMANKTMKVLAGKYWDTSLLELASETLLEDLPLPPSVPGGMVEYRRALTLSFFFKFYLSVRGHLSEKVPDLCQPLSEEECRAVQLHQHQNSKSTQLWQKVSPGQLPIDPIGRPLAHMSALNQVTGEAVYVDDMPKYNNELYAALVLSSKPHAKIISIDESEAMKIKGVERFFCHRDLPGELNITGSTVGDEEVFASNKVTCVGQVIGLIIAKDQAIAQKAAKLVNVEYKEIQPVIITIQDAIQEKSWWDPWTINKGEVEGALANAQHVLEGEMHMGGQEQFYLETNAHLAVPLGEDGAVELFSSTQNPTKTQALVARALGVPSSHVVCRVKRMGGGFGGKETRTTLVSVPISVAAVRLNCPVRCMLDRDEDMILTGGRHPFLGRWRVGFNDEGVVSVLCMDLYANAGCSIDLSVGVVHRAMFTADNAYNIPNFRVTGYACRTNLPSNTAFRGFGGPQGMIFAEEVISRVAAFCGLDHNLVQEHNLYKTGDLSHINNVLERCTVRQCWDEVIQQSDFYSRLKAVQKFNKENRYVKRGLTMTPMKYGIAFGVCFLNQAGALVLVYTDGSVLLTHGGTEMGQGLHTKMIQVASRVLQIPCSRIHISETSTNTVPNTSPTAASASSDLNGGAVQNACEIIMERLAPYRKSNPEGCWDDWIKAAYFDRVSLSATGFYKYVNKNATLLERNEFCALDHSSHIPYPIGIRPELRTCYALILRHKVIRTDIVMDVGDSLNPAIDIGQIEGAFVQGQGLFTLEELRYSPQGVLLTRGPGAYKIPGFADIPLEFNVSLLRNAPNPSAVFSSKAVGEPPLLLAASVLYALKQAVASVRKEQGVTTVNGPNAVFRMDSPATAERLRLACQDSITKKIKPAEPGTFTPWSVTV</sequence>
<comment type="subcellular location">
    <subcellularLocation>
        <location evidence="2">Peroxisome</location>
    </subcellularLocation>
</comment>
<dbReference type="SUPFAM" id="SSF56003">
    <property type="entry name" value="Molybdenum cofactor-binding domain"/>
    <property type="match status" value="1"/>
</dbReference>
<dbReference type="SUPFAM" id="SSF54665">
    <property type="entry name" value="CO dehydrogenase molybdoprotein N-domain-like"/>
    <property type="match status" value="1"/>
</dbReference>
<dbReference type="PIRSF" id="PIRSF000127">
    <property type="entry name" value="Xanthine_DH"/>
    <property type="match status" value="1"/>
</dbReference>
<dbReference type="GO" id="GO:0004854">
    <property type="term" value="F:xanthine dehydrogenase activity"/>
    <property type="evidence" value="ECO:0007669"/>
    <property type="project" value="UniProtKB-EC"/>
</dbReference>
<protein>
    <recommendedName>
        <fullName evidence="5">xanthine dehydrogenase</fullName>
        <ecNumber evidence="5">1.17.1.4</ecNumber>
    </recommendedName>
</protein>
<keyword evidence="15" id="KW-0576">Peroxisome</keyword>
<evidence type="ECO:0000256" key="19">
    <source>
        <dbReference type="PIRSR" id="PIRSR000127-1"/>
    </source>
</evidence>
<evidence type="ECO:0000256" key="5">
    <source>
        <dbReference type="ARBA" id="ARBA00013123"/>
    </source>
</evidence>
<evidence type="ECO:0000256" key="8">
    <source>
        <dbReference type="ARBA" id="ARBA00022714"/>
    </source>
</evidence>
<dbReference type="GO" id="GO:0051537">
    <property type="term" value="F:2 iron, 2 sulfur cluster binding"/>
    <property type="evidence" value="ECO:0007669"/>
    <property type="project" value="UniProtKB-KW"/>
</dbReference>
<evidence type="ECO:0000256" key="18">
    <source>
        <dbReference type="ARBA" id="ARBA00049517"/>
    </source>
</evidence>
<evidence type="ECO:0000256" key="9">
    <source>
        <dbReference type="ARBA" id="ARBA00022723"/>
    </source>
</evidence>
<dbReference type="InterPro" id="IPR000674">
    <property type="entry name" value="Ald_Oxase/Xan_DH_a/b"/>
</dbReference>
<dbReference type="InterPro" id="IPR016166">
    <property type="entry name" value="FAD-bd_PCMH"/>
</dbReference>
<comment type="cofactor">
    <cofactor evidence="1 20">
        <name>FAD</name>
        <dbReference type="ChEBI" id="CHEBI:57692"/>
    </cofactor>
</comment>
<keyword evidence="10 20" id="KW-0274">FAD</keyword>
<dbReference type="Gene3D" id="3.30.43.10">
    <property type="entry name" value="Uridine Diphospho-n-acetylenolpyruvylglucosamine Reductase, domain 2"/>
    <property type="match status" value="1"/>
</dbReference>
<dbReference type="InterPro" id="IPR036856">
    <property type="entry name" value="Ald_Oxase/Xan_DH_a/b_sf"/>
</dbReference>
<dbReference type="InterPro" id="IPR016208">
    <property type="entry name" value="Ald_Oxase/xanthine_DH-like"/>
</dbReference>
<dbReference type="InterPro" id="IPR005107">
    <property type="entry name" value="CO_DH_flav_C"/>
</dbReference>
<dbReference type="PANTHER" id="PTHR45444:SF3">
    <property type="entry name" value="XANTHINE DEHYDROGENASE"/>
    <property type="match status" value="1"/>
</dbReference>
<dbReference type="SUPFAM" id="SSF56176">
    <property type="entry name" value="FAD-binding/transporter-associated domain-like"/>
    <property type="match status" value="1"/>
</dbReference>
<dbReference type="Pfam" id="PF03450">
    <property type="entry name" value="CO_deh_flav_C"/>
    <property type="match status" value="1"/>
</dbReference>
<feature type="binding site" evidence="21">
    <location>
        <position position="127"/>
    </location>
    <ligand>
        <name>[2Fe-2S] cluster</name>
        <dbReference type="ChEBI" id="CHEBI:190135"/>
        <label>2</label>
    </ligand>
</feature>
<feature type="binding site" evidence="21">
    <location>
        <position position="941"/>
    </location>
    <ligand>
        <name>Mo-molybdopterin</name>
        <dbReference type="ChEBI" id="CHEBI:71302"/>
    </ligand>
    <ligandPart>
        <name>Mo</name>
        <dbReference type="ChEBI" id="CHEBI:28685"/>
    </ligandPart>
</feature>
<feature type="binding site" evidence="21">
    <location>
        <position position="130"/>
    </location>
    <ligand>
        <name>[2Fe-2S] cluster</name>
        <dbReference type="ChEBI" id="CHEBI:190135"/>
        <label>2</label>
    </ligand>
</feature>
<evidence type="ECO:0000256" key="17">
    <source>
        <dbReference type="ARBA" id="ARBA00049017"/>
    </source>
</evidence>
<keyword evidence="8 21" id="KW-0001">2Fe-2S</keyword>
<dbReference type="SUPFAM" id="SSF47741">
    <property type="entry name" value="CO dehydrogenase ISP C-domain like"/>
    <property type="match status" value="1"/>
</dbReference>
<evidence type="ECO:0000256" key="6">
    <source>
        <dbReference type="ARBA" id="ARBA00022505"/>
    </source>
</evidence>
<dbReference type="PANTHER" id="PTHR45444">
    <property type="entry name" value="XANTHINE DEHYDROGENASE"/>
    <property type="match status" value="1"/>
</dbReference>
<keyword evidence="13 21" id="KW-0411">Iron-sulfur</keyword>
<proteinExistence type="inferred from homology"/>
<feature type="domain" description="FAD-binding PCMH-type" evidence="22">
    <location>
        <begin position="256"/>
        <end position="441"/>
    </location>
</feature>
<comment type="catalytic activity">
    <reaction evidence="18">
        <text>hypoxanthine + NAD(+) + H2O = xanthine + NADH + H(+)</text>
        <dbReference type="Rhea" id="RHEA:24670"/>
        <dbReference type="ChEBI" id="CHEBI:15377"/>
        <dbReference type="ChEBI" id="CHEBI:15378"/>
        <dbReference type="ChEBI" id="CHEBI:17368"/>
        <dbReference type="ChEBI" id="CHEBI:17712"/>
        <dbReference type="ChEBI" id="CHEBI:57540"/>
        <dbReference type="ChEBI" id="CHEBI:57945"/>
        <dbReference type="EC" id="1.17.1.4"/>
    </reaction>
</comment>
<evidence type="ECO:0000313" key="23">
    <source>
        <dbReference type="EMBL" id="CAL4058678.1"/>
    </source>
</evidence>
<dbReference type="InterPro" id="IPR036318">
    <property type="entry name" value="FAD-bd_PCMH-like_sf"/>
</dbReference>
<dbReference type="FunFam" id="3.30.43.10:FF:000001">
    <property type="entry name" value="Xanthine dehydrogenase/oxidase"/>
    <property type="match status" value="1"/>
</dbReference>
<evidence type="ECO:0000256" key="7">
    <source>
        <dbReference type="ARBA" id="ARBA00022630"/>
    </source>
</evidence>
<comment type="cofactor">
    <cofactor evidence="21">
        <name>Mo-molybdopterin</name>
        <dbReference type="ChEBI" id="CHEBI:71302"/>
    </cofactor>
    <text evidence="21">Binds 1 Mo-molybdopterin (Mo-MPT) cofactor per subunit.</text>
</comment>
<dbReference type="Gene3D" id="3.30.465.10">
    <property type="match status" value="1"/>
</dbReference>
<comment type="catalytic activity">
    <reaction evidence="17">
        <text>xanthine + NAD(+) + H2O = urate + NADH + H(+)</text>
        <dbReference type="Rhea" id="RHEA:16669"/>
        <dbReference type="ChEBI" id="CHEBI:15377"/>
        <dbReference type="ChEBI" id="CHEBI:15378"/>
        <dbReference type="ChEBI" id="CHEBI:17712"/>
        <dbReference type="ChEBI" id="CHEBI:17775"/>
        <dbReference type="ChEBI" id="CHEBI:57540"/>
        <dbReference type="ChEBI" id="CHEBI:57945"/>
        <dbReference type="EC" id="1.17.1.4"/>
    </reaction>
</comment>
<dbReference type="SMART" id="SM01008">
    <property type="entry name" value="Ald_Xan_dh_C"/>
    <property type="match status" value="1"/>
</dbReference>
<dbReference type="InterPro" id="IPR036884">
    <property type="entry name" value="2Fe-2S-bd_dom_sf"/>
</dbReference>
<dbReference type="FunFam" id="3.30.465.10:FF:000004">
    <property type="entry name" value="Xanthine dehydrogenase/oxidase"/>
    <property type="match status" value="1"/>
</dbReference>
<dbReference type="FunFam" id="3.30.365.10:FF:000003">
    <property type="entry name" value="Aldehyde oxidase 1"/>
    <property type="match status" value="1"/>
</dbReference>
<organism evidence="23 24">
    <name type="scientific">Meganyctiphanes norvegica</name>
    <name type="common">Northern krill</name>
    <name type="synonym">Thysanopoda norvegica</name>
    <dbReference type="NCBI Taxonomy" id="48144"/>
    <lineage>
        <taxon>Eukaryota</taxon>
        <taxon>Metazoa</taxon>
        <taxon>Ecdysozoa</taxon>
        <taxon>Arthropoda</taxon>
        <taxon>Crustacea</taxon>
        <taxon>Multicrustacea</taxon>
        <taxon>Malacostraca</taxon>
        <taxon>Eumalacostraca</taxon>
        <taxon>Eucarida</taxon>
        <taxon>Euphausiacea</taxon>
        <taxon>Euphausiidae</taxon>
        <taxon>Meganyctiphanes</taxon>
    </lineage>
</organism>
<evidence type="ECO:0000256" key="11">
    <source>
        <dbReference type="ARBA" id="ARBA00023002"/>
    </source>
</evidence>
<dbReference type="InterPro" id="IPR036683">
    <property type="entry name" value="CO_DH_flav_C_dom_sf"/>
</dbReference>
<dbReference type="EMBL" id="CAXKWB010000021">
    <property type="protein sequence ID" value="CAL4058678.1"/>
    <property type="molecule type" value="Genomic_DNA"/>
</dbReference>
<feature type="binding site" evidence="21">
    <location>
        <position position="84"/>
    </location>
    <ligand>
        <name>[2Fe-2S] cluster</name>
        <dbReference type="ChEBI" id="CHEBI:190135"/>
        <label>1</label>
    </ligand>
</feature>
<dbReference type="GO" id="GO:0043546">
    <property type="term" value="F:molybdopterin cofactor binding"/>
    <property type="evidence" value="ECO:0007669"/>
    <property type="project" value="InterPro"/>
</dbReference>
<dbReference type="Proteomes" id="UP001497623">
    <property type="component" value="Unassembled WGS sequence"/>
</dbReference>
<dbReference type="InterPro" id="IPR016167">
    <property type="entry name" value="FAD-bd_PCMH_sub1"/>
</dbReference>
<dbReference type="Pfam" id="PF00941">
    <property type="entry name" value="FAD_binding_5"/>
    <property type="match status" value="1"/>
</dbReference>
<feature type="binding site" evidence="21">
    <location>
        <position position="1108"/>
    </location>
    <ligand>
        <name>Mo-molybdopterin</name>
        <dbReference type="ChEBI" id="CHEBI:71302"/>
    </ligand>
    <ligandPart>
        <name>Mo</name>
        <dbReference type="ChEBI" id="CHEBI:28685"/>
    </ligandPart>
</feature>
<keyword evidence="7" id="KW-0285">Flavoprotein</keyword>
<dbReference type="FunFam" id="3.30.365.10:FF:000001">
    <property type="entry name" value="Xanthine dehydrogenase oxidase"/>
    <property type="match status" value="1"/>
</dbReference>
<gene>
    <name evidence="23" type="ORF">MNOR_LOCUS122</name>
</gene>
<evidence type="ECO:0000256" key="4">
    <source>
        <dbReference type="ARBA" id="ARBA00011738"/>
    </source>
</evidence>
<feature type="binding site" evidence="20">
    <location>
        <begin position="284"/>
        <end position="291"/>
    </location>
    <ligand>
        <name>FAD</name>
        <dbReference type="ChEBI" id="CHEBI:57692"/>
    </ligand>
</feature>
<dbReference type="GO" id="GO:0005777">
    <property type="term" value="C:peroxisome"/>
    <property type="evidence" value="ECO:0007669"/>
    <property type="project" value="UniProtKB-SubCell"/>
</dbReference>
<comment type="similarity">
    <text evidence="3">Belongs to the xanthine dehydrogenase family.</text>
</comment>
<feature type="binding site" evidence="21">
    <location>
        <position position="827"/>
    </location>
    <ligand>
        <name>Mo-molybdopterin</name>
        <dbReference type="ChEBI" id="CHEBI:71302"/>
    </ligand>
    <ligandPart>
        <name>Mo</name>
        <dbReference type="ChEBI" id="CHEBI:28685"/>
    </ligandPart>
</feature>
<dbReference type="FunFam" id="3.30.365.10:FF:000002">
    <property type="entry name" value="Xanthine dehydrogenase oxidase"/>
    <property type="match status" value="1"/>
</dbReference>
<evidence type="ECO:0000256" key="16">
    <source>
        <dbReference type="ARBA" id="ARBA00034078"/>
    </source>
</evidence>
<dbReference type="SUPFAM" id="SSF55447">
    <property type="entry name" value="CO dehydrogenase flavoprotein C-terminal domain-like"/>
    <property type="match status" value="1"/>
</dbReference>
<feature type="binding site" evidence="20">
    <location>
        <position position="387"/>
    </location>
    <ligand>
        <name>FAD</name>
        <dbReference type="ChEBI" id="CHEBI:57692"/>
    </ligand>
</feature>